<dbReference type="EMBL" id="AP018164">
    <property type="protein sequence ID" value="BAX92961.1"/>
    <property type="molecule type" value="Genomic_DNA"/>
</dbReference>
<protein>
    <submittedName>
        <fullName evidence="2">NAD(P)H nitroreductase</fullName>
    </submittedName>
</protein>
<evidence type="ECO:0000256" key="1">
    <source>
        <dbReference type="SAM" id="MobiDB-lite"/>
    </source>
</evidence>
<dbReference type="AlphaFoldDB" id="A0A1Z4EJ28"/>
<feature type="region of interest" description="Disordered" evidence="1">
    <location>
        <begin position="303"/>
        <end position="325"/>
    </location>
</feature>
<dbReference type="SUPFAM" id="SSF55469">
    <property type="entry name" value="FMN-dependent nitroreductase-like"/>
    <property type="match status" value="1"/>
</dbReference>
<evidence type="ECO:0000313" key="3">
    <source>
        <dbReference type="Proteomes" id="UP000217736"/>
    </source>
</evidence>
<dbReference type="InterPro" id="IPR000415">
    <property type="entry name" value="Nitroreductase-like"/>
</dbReference>
<dbReference type="NCBIfam" id="NF047509">
    <property type="entry name" value="Rv3131_FMN_oxido"/>
    <property type="match status" value="1"/>
</dbReference>
<dbReference type="PANTHER" id="PTHR23026:SF123">
    <property type="entry name" value="NAD(P)H NITROREDUCTASE RV3131-RELATED"/>
    <property type="match status" value="1"/>
</dbReference>
<name>A0A1Z4EJ28_9MYCO</name>
<sequence length="325" mass="36182">MVADTELIAAAVELACRAPSLHNSQPWRWVADDKSVDLFVDPRQTVRSADRSGREALIGCGAALHHFQVAMAAAGWTTSVERFPNPNNPDHLASVDFTPVDYVPQARRDRADAIRRRRTNRLPFRAPKRWASFEPVLRSSFDSDLVTLDVLSDDARPRLAEAARLAEALRRYDDLYHYELRWWTASVERAEGIPQSALVSEPDDRRVDVNRRFPTDPLDQSSSAGSYDEAKILMLSTMTDSHQDALDCGEALSGILLECTMVGLATCPVTHVTELEASREMIRDFATGPAAMPQVLIRVGIEPEGELAPDPTPRRPLSEVLEIRS</sequence>
<accession>A0A1Z4EJ28</accession>
<dbReference type="PANTHER" id="PTHR23026">
    <property type="entry name" value="NADPH NITROREDUCTASE"/>
    <property type="match status" value="1"/>
</dbReference>
<gene>
    <name evidence="2" type="ORF">MSG_02817</name>
</gene>
<dbReference type="Gene3D" id="3.40.109.10">
    <property type="entry name" value="NADH Oxidase"/>
    <property type="match status" value="1"/>
</dbReference>
<dbReference type="InterPro" id="IPR050627">
    <property type="entry name" value="Nitroreductase/BluB"/>
</dbReference>
<dbReference type="KEGG" id="mshg:MSG_02817"/>
<proteinExistence type="predicted"/>
<dbReference type="GO" id="GO:0016491">
    <property type="term" value="F:oxidoreductase activity"/>
    <property type="evidence" value="ECO:0007669"/>
    <property type="project" value="InterPro"/>
</dbReference>
<dbReference type="Proteomes" id="UP000217736">
    <property type="component" value="Chromosome"/>
</dbReference>
<organism evidence="2 3">
    <name type="scientific">Mycobacterium shigaense</name>
    <dbReference type="NCBI Taxonomy" id="722731"/>
    <lineage>
        <taxon>Bacteria</taxon>
        <taxon>Bacillati</taxon>
        <taxon>Actinomycetota</taxon>
        <taxon>Actinomycetes</taxon>
        <taxon>Mycobacteriales</taxon>
        <taxon>Mycobacteriaceae</taxon>
        <taxon>Mycobacterium</taxon>
        <taxon>Mycobacterium simiae complex</taxon>
    </lineage>
</organism>
<evidence type="ECO:0000313" key="2">
    <source>
        <dbReference type="EMBL" id="BAX92961.1"/>
    </source>
</evidence>
<keyword evidence="3" id="KW-1185">Reference proteome</keyword>
<feature type="compositionally biased region" description="Basic and acidic residues" evidence="1">
    <location>
        <begin position="312"/>
        <end position="325"/>
    </location>
</feature>
<reference evidence="3" key="1">
    <citation type="submission" date="2017-06" db="EMBL/GenBank/DDBJ databases">
        <title>Complete Genome Sequence of Mycobacterium shigaense.</title>
        <authorList>
            <person name="Fukano H."/>
            <person name="Yoshida M."/>
            <person name="Kazumi Y."/>
            <person name="Ogura Y."/>
            <person name="Mitarai S."/>
            <person name="Hayashi T."/>
            <person name="Hoshino Y."/>
        </authorList>
    </citation>
    <scope>NUCLEOTIDE SEQUENCE [LARGE SCALE GENOMIC DNA]</scope>
    <source>
        <strain evidence="3">UN-152</strain>
    </source>
</reference>